<keyword evidence="2" id="KW-0963">Cytoplasm</keyword>
<evidence type="ECO:0000256" key="3">
    <source>
        <dbReference type="ARBA" id="ARBA00022614"/>
    </source>
</evidence>
<dbReference type="PANTHER" id="PTHR45973:SF12">
    <property type="entry name" value="DYNEIN REGULATORY COMPLEX SUBUNIT 3"/>
    <property type="match status" value="1"/>
</dbReference>
<keyword evidence="5" id="KW-0282">Flagellum</keyword>
<accession>A0A3Q3GP08</accession>
<evidence type="ECO:0000256" key="4">
    <source>
        <dbReference type="ARBA" id="ARBA00022737"/>
    </source>
</evidence>
<sequence>QWKHKSSKIELIITYSYELTFRSLDLRGEKLNYKKTNLSYNKLEKIEGLESLRKLEVLTLSNNRISVIENMDTLEKLTLFCIGNNLIGQLDNVTFSCLKILNLCGNPASKEDDYKLFIAAYFPNLTFLDFKLLDGGTSARWRWICFCAFLRTPSIPDLFS</sequence>
<dbReference type="Gene3D" id="3.80.10.10">
    <property type="entry name" value="Ribonuclease Inhibitor"/>
    <property type="match status" value="1"/>
</dbReference>
<evidence type="ECO:0000256" key="7">
    <source>
        <dbReference type="ARBA" id="ARBA00023069"/>
    </source>
</evidence>
<comment type="subcellular location">
    <subcellularLocation>
        <location evidence="1">Cytoplasm</location>
        <location evidence="1">Cytoskeleton</location>
        <location evidence="1">Flagellum axoneme</location>
    </subcellularLocation>
</comment>
<keyword evidence="4" id="KW-0677">Repeat</keyword>
<dbReference type="InterPro" id="IPR050576">
    <property type="entry name" value="Cilia_flagella_integrity"/>
</dbReference>
<evidence type="ECO:0000313" key="12">
    <source>
        <dbReference type="Ensembl" id="ENSLBEP00000035772.1"/>
    </source>
</evidence>
<dbReference type="GeneTree" id="ENSGT00940000159298"/>
<dbReference type="PROSITE" id="PS51450">
    <property type="entry name" value="LRR"/>
    <property type="match status" value="2"/>
</dbReference>
<dbReference type="Pfam" id="PF14580">
    <property type="entry name" value="LRR_9"/>
    <property type="match status" value="1"/>
</dbReference>
<organism evidence="12 13">
    <name type="scientific">Labrus bergylta</name>
    <name type="common">ballan wrasse</name>
    <dbReference type="NCBI Taxonomy" id="56723"/>
    <lineage>
        <taxon>Eukaryota</taxon>
        <taxon>Metazoa</taxon>
        <taxon>Chordata</taxon>
        <taxon>Craniata</taxon>
        <taxon>Vertebrata</taxon>
        <taxon>Euteleostomi</taxon>
        <taxon>Actinopterygii</taxon>
        <taxon>Neopterygii</taxon>
        <taxon>Teleostei</taxon>
        <taxon>Neoteleostei</taxon>
        <taxon>Acanthomorphata</taxon>
        <taxon>Eupercaria</taxon>
        <taxon>Labriformes</taxon>
        <taxon>Labridae</taxon>
        <taxon>Labrus</taxon>
    </lineage>
</organism>
<dbReference type="Ensembl" id="ENSLBET00000037286.1">
    <property type="protein sequence ID" value="ENSLBEP00000035772.1"/>
    <property type="gene ID" value="ENSLBEG00000026814.1"/>
</dbReference>
<evidence type="ECO:0000256" key="5">
    <source>
        <dbReference type="ARBA" id="ARBA00022846"/>
    </source>
</evidence>
<dbReference type="SUPFAM" id="SSF52058">
    <property type="entry name" value="L domain-like"/>
    <property type="match status" value="1"/>
</dbReference>
<dbReference type="PANTHER" id="PTHR45973">
    <property type="entry name" value="PROTEIN PHOSPHATASE 1 REGULATORY SUBUNIT SDS22-RELATED"/>
    <property type="match status" value="1"/>
</dbReference>
<dbReference type="GO" id="GO:0005929">
    <property type="term" value="C:cilium"/>
    <property type="evidence" value="ECO:0007669"/>
    <property type="project" value="TreeGrafter"/>
</dbReference>
<dbReference type="AlphaFoldDB" id="A0A3Q3GP08"/>
<evidence type="ECO:0000256" key="1">
    <source>
        <dbReference type="ARBA" id="ARBA00004611"/>
    </source>
</evidence>
<dbReference type="Proteomes" id="UP000261660">
    <property type="component" value="Unplaced"/>
</dbReference>
<dbReference type="InterPro" id="IPR032675">
    <property type="entry name" value="LRR_dom_sf"/>
</dbReference>
<keyword evidence="13" id="KW-1185">Reference proteome</keyword>
<keyword evidence="9" id="KW-0966">Cell projection</keyword>
<keyword evidence="3" id="KW-0433">Leucine-rich repeat</keyword>
<evidence type="ECO:0000256" key="9">
    <source>
        <dbReference type="ARBA" id="ARBA00023273"/>
    </source>
</evidence>
<keyword evidence="7" id="KW-0969">Cilium</keyword>
<dbReference type="SMART" id="SM00365">
    <property type="entry name" value="LRR_SD22"/>
    <property type="match status" value="3"/>
</dbReference>
<evidence type="ECO:0000256" key="2">
    <source>
        <dbReference type="ARBA" id="ARBA00022490"/>
    </source>
</evidence>
<keyword evidence="8" id="KW-0206">Cytoskeleton</keyword>
<evidence type="ECO:0000256" key="11">
    <source>
        <dbReference type="ARBA" id="ARBA00040950"/>
    </source>
</evidence>
<evidence type="ECO:0000256" key="10">
    <source>
        <dbReference type="ARBA" id="ARBA00038378"/>
    </source>
</evidence>
<evidence type="ECO:0000256" key="6">
    <source>
        <dbReference type="ARBA" id="ARBA00023054"/>
    </source>
</evidence>
<evidence type="ECO:0000313" key="13">
    <source>
        <dbReference type="Proteomes" id="UP000261660"/>
    </source>
</evidence>
<proteinExistence type="inferred from homology"/>
<comment type="similarity">
    <text evidence="10">Belongs to the DRC3 family.</text>
</comment>
<evidence type="ECO:0000256" key="8">
    <source>
        <dbReference type="ARBA" id="ARBA00023212"/>
    </source>
</evidence>
<name>A0A3Q3GP08_9LABR</name>
<protein>
    <recommendedName>
        <fullName evidence="11">Dynein regulatory complex subunit 3</fullName>
    </recommendedName>
</protein>
<keyword evidence="6" id="KW-0175">Coiled coil</keyword>
<dbReference type="InterPro" id="IPR001611">
    <property type="entry name" value="Leu-rich_rpt"/>
</dbReference>
<reference evidence="12" key="1">
    <citation type="submission" date="2025-08" db="UniProtKB">
        <authorList>
            <consortium name="Ensembl"/>
        </authorList>
    </citation>
    <scope>IDENTIFICATION</scope>
</reference>
<reference evidence="12" key="2">
    <citation type="submission" date="2025-09" db="UniProtKB">
        <authorList>
            <consortium name="Ensembl"/>
        </authorList>
    </citation>
    <scope>IDENTIFICATION</scope>
</reference>